<keyword evidence="2" id="KW-1185">Reference proteome</keyword>
<organism evidence="1 2">
    <name type="scientific">Saccharopolyspora elongata</name>
    <dbReference type="NCBI Taxonomy" id="2530387"/>
    <lineage>
        <taxon>Bacteria</taxon>
        <taxon>Bacillati</taxon>
        <taxon>Actinomycetota</taxon>
        <taxon>Actinomycetes</taxon>
        <taxon>Pseudonocardiales</taxon>
        <taxon>Pseudonocardiaceae</taxon>
        <taxon>Saccharopolyspora</taxon>
    </lineage>
</organism>
<comment type="caution">
    <text evidence="1">The sequence shown here is derived from an EMBL/GenBank/DDBJ whole genome shotgun (WGS) entry which is preliminary data.</text>
</comment>
<dbReference type="AlphaFoldDB" id="A0A4R4ZDA3"/>
<evidence type="ECO:0000313" key="2">
    <source>
        <dbReference type="Proteomes" id="UP000294947"/>
    </source>
</evidence>
<dbReference type="EMBL" id="SMKW01000002">
    <property type="protein sequence ID" value="TDD55910.1"/>
    <property type="molecule type" value="Genomic_DNA"/>
</dbReference>
<evidence type="ECO:0008006" key="3">
    <source>
        <dbReference type="Google" id="ProtNLM"/>
    </source>
</evidence>
<proteinExistence type="predicted"/>
<sequence length="231" mass="23815">MSTREVREVALRAMRAAGTSAGEAAAVADLVLRAEVQGWGGLAALRQEIDGGAGSAAATAAVQDGVLVVDADPRRGPLRLGVSAFDLVAARVHREQRAGVFVRGLGFQQAFVCLALELVERVGATAVLAEFDGGGAATAVVVCTADGCARAADPAELDHHLPAGAVMSGGLYVSSVRGGERAGLRWPVISTTDQRERNRVDAINNGRRVEAGDWAAAHRASQGFLIAEPAK</sequence>
<name>A0A4R4ZDA3_9PSEU</name>
<accession>A0A4R4ZDA3</accession>
<dbReference type="Proteomes" id="UP000294947">
    <property type="component" value="Unassembled WGS sequence"/>
</dbReference>
<gene>
    <name evidence="1" type="ORF">E1288_01705</name>
</gene>
<reference evidence="1 2" key="1">
    <citation type="submission" date="2019-03" db="EMBL/GenBank/DDBJ databases">
        <title>Draft genome sequences of novel Actinobacteria.</title>
        <authorList>
            <person name="Sahin N."/>
            <person name="Ay H."/>
            <person name="Saygin H."/>
        </authorList>
    </citation>
    <scope>NUCLEOTIDE SEQUENCE [LARGE SCALE GENOMIC DNA]</scope>
    <source>
        <strain evidence="1 2">7K502</strain>
    </source>
</reference>
<protein>
    <recommendedName>
        <fullName evidence="3">DUF3726 domain-containing protein</fullName>
    </recommendedName>
</protein>
<dbReference type="RefSeq" id="WP_132479615.1">
    <property type="nucleotide sequence ID" value="NZ_SMKW01000002.1"/>
</dbReference>
<evidence type="ECO:0000313" key="1">
    <source>
        <dbReference type="EMBL" id="TDD55910.1"/>
    </source>
</evidence>